<evidence type="ECO:0000259" key="7">
    <source>
        <dbReference type="Pfam" id="PF00078"/>
    </source>
</evidence>
<keyword evidence="3" id="KW-0540">Nuclease</keyword>
<sequence length="332" mass="38029">MPFGLCNAPATFERLMETVLRGLSSEACLVYLDDIIIVERTFEEHLNNLRKALPTSSGYDDGLHVSVICIRTPVSVFLALQCIPETTKSQPKVKSHEMQVFPKGEECEKCFNSLKQALISSPILTFPRADKDFILDTDASNEEIGALLSQNIVNEERVIAYFSKSLGKPERNYCVTRKELLAIVKSIEHFHHYLYGQKFFLRTDHASLRWLLNFKEPEGQIARWIQRLQESAGHEVTGLTPVEMLFGRTLRLPCDILFGRPSETPSSPNEYMKNLEARLESVHAFARGRIKLASIRMKTRYVSRATDHHFEEGDLVWMYNPKQRRGLSPKLQ</sequence>
<dbReference type="InterPro" id="IPR041373">
    <property type="entry name" value="RT_RNaseH"/>
</dbReference>
<accession>A0A4Y2NEM9</accession>
<dbReference type="FunFam" id="3.10.20.370:FF:000001">
    <property type="entry name" value="Retrovirus-related Pol polyprotein from transposon 17.6-like protein"/>
    <property type="match status" value="1"/>
</dbReference>
<dbReference type="Gene3D" id="3.10.20.370">
    <property type="match status" value="1"/>
</dbReference>
<evidence type="ECO:0000256" key="2">
    <source>
        <dbReference type="ARBA" id="ARBA00022695"/>
    </source>
</evidence>
<dbReference type="SUPFAM" id="SSF56672">
    <property type="entry name" value="DNA/RNA polymerases"/>
    <property type="match status" value="1"/>
</dbReference>
<evidence type="ECO:0000313" key="11">
    <source>
        <dbReference type="Proteomes" id="UP000499080"/>
    </source>
</evidence>
<evidence type="ECO:0000259" key="8">
    <source>
        <dbReference type="Pfam" id="PF17917"/>
    </source>
</evidence>
<evidence type="ECO:0000256" key="1">
    <source>
        <dbReference type="ARBA" id="ARBA00022679"/>
    </source>
</evidence>
<dbReference type="Gene3D" id="3.30.70.270">
    <property type="match status" value="1"/>
</dbReference>
<dbReference type="PANTHER" id="PTHR37984">
    <property type="entry name" value="PROTEIN CBG26694"/>
    <property type="match status" value="1"/>
</dbReference>
<evidence type="ECO:0000256" key="5">
    <source>
        <dbReference type="ARBA" id="ARBA00022801"/>
    </source>
</evidence>
<dbReference type="Pfam" id="PF00078">
    <property type="entry name" value="RVT_1"/>
    <property type="match status" value="1"/>
</dbReference>
<dbReference type="InterPro" id="IPR050951">
    <property type="entry name" value="Retrovirus_Pol_polyprotein"/>
</dbReference>
<dbReference type="CDD" id="cd09274">
    <property type="entry name" value="RNase_HI_RT_Ty3"/>
    <property type="match status" value="1"/>
</dbReference>
<dbReference type="EMBL" id="BGPR01009083">
    <property type="protein sequence ID" value="GBN37895.1"/>
    <property type="molecule type" value="Genomic_DNA"/>
</dbReference>
<dbReference type="OrthoDB" id="6507393at2759"/>
<keyword evidence="4" id="KW-0255">Endonuclease</keyword>
<dbReference type="InterPro" id="IPR000477">
    <property type="entry name" value="RT_dom"/>
</dbReference>
<keyword evidence="2" id="KW-0548">Nucleotidyltransferase</keyword>
<dbReference type="AlphaFoldDB" id="A0A4Y2NEM9"/>
<name>A0A4Y2NEM9_ARAVE</name>
<dbReference type="Proteomes" id="UP000499080">
    <property type="component" value="Unassembled WGS sequence"/>
</dbReference>
<evidence type="ECO:0000256" key="4">
    <source>
        <dbReference type="ARBA" id="ARBA00022759"/>
    </source>
</evidence>
<keyword evidence="6" id="KW-0695">RNA-directed DNA polymerase</keyword>
<organism evidence="10 11">
    <name type="scientific">Araneus ventricosus</name>
    <name type="common">Orbweaver spider</name>
    <name type="synonym">Epeira ventricosa</name>
    <dbReference type="NCBI Taxonomy" id="182803"/>
    <lineage>
        <taxon>Eukaryota</taxon>
        <taxon>Metazoa</taxon>
        <taxon>Ecdysozoa</taxon>
        <taxon>Arthropoda</taxon>
        <taxon>Chelicerata</taxon>
        <taxon>Arachnida</taxon>
        <taxon>Araneae</taxon>
        <taxon>Araneomorphae</taxon>
        <taxon>Entelegynae</taxon>
        <taxon>Araneoidea</taxon>
        <taxon>Araneidae</taxon>
        <taxon>Araneus</taxon>
    </lineage>
</organism>
<dbReference type="InterPro" id="IPR043502">
    <property type="entry name" value="DNA/RNA_pol_sf"/>
</dbReference>
<dbReference type="GO" id="GO:0003964">
    <property type="term" value="F:RNA-directed DNA polymerase activity"/>
    <property type="evidence" value="ECO:0007669"/>
    <property type="project" value="UniProtKB-KW"/>
</dbReference>
<dbReference type="GO" id="GO:0004519">
    <property type="term" value="F:endonuclease activity"/>
    <property type="evidence" value="ECO:0007669"/>
    <property type="project" value="UniProtKB-KW"/>
</dbReference>
<proteinExistence type="predicted"/>
<gene>
    <name evidence="10" type="primary">pol_3870</name>
    <name evidence="9" type="synonym">pol_624</name>
    <name evidence="10" type="ORF">AVEN_259092_1</name>
    <name evidence="9" type="ORF">AVEN_272772_1</name>
</gene>
<keyword evidence="11" id="KW-1185">Reference proteome</keyword>
<evidence type="ECO:0000256" key="6">
    <source>
        <dbReference type="ARBA" id="ARBA00022918"/>
    </source>
</evidence>
<keyword evidence="1" id="KW-0808">Transferase</keyword>
<feature type="domain" description="Reverse transcriptase" evidence="7">
    <location>
        <begin position="1"/>
        <end position="51"/>
    </location>
</feature>
<evidence type="ECO:0000313" key="10">
    <source>
        <dbReference type="EMBL" id="GBN37895.1"/>
    </source>
</evidence>
<dbReference type="PANTHER" id="PTHR37984:SF5">
    <property type="entry name" value="PROTEIN NYNRIN-LIKE"/>
    <property type="match status" value="1"/>
</dbReference>
<reference evidence="10 11" key="1">
    <citation type="journal article" date="2019" name="Sci. Rep.">
        <title>Orb-weaving spider Araneus ventricosus genome elucidates the spidroin gene catalogue.</title>
        <authorList>
            <person name="Kono N."/>
            <person name="Nakamura H."/>
            <person name="Ohtoshi R."/>
            <person name="Moran D.A.P."/>
            <person name="Shinohara A."/>
            <person name="Yoshida Y."/>
            <person name="Fujiwara M."/>
            <person name="Mori M."/>
            <person name="Tomita M."/>
            <person name="Arakawa K."/>
        </authorList>
    </citation>
    <scope>NUCLEOTIDE SEQUENCE [LARGE SCALE GENOMIC DNA]</scope>
</reference>
<dbReference type="InterPro" id="IPR043128">
    <property type="entry name" value="Rev_trsase/Diguanyl_cyclase"/>
</dbReference>
<protein>
    <submittedName>
        <fullName evidence="10">Retrovirus-related Pol polyprotein from transposon 297</fullName>
    </submittedName>
</protein>
<evidence type="ECO:0000313" key="9">
    <source>
        <dbReference type="EMBL" id="GBN37863.1"/>
    </source>
</evidence>
<dbReference type="EMBL" id="BGPR01009079">
    <property type="protein sequence ID" value="GBN37863.1"/>
    <property type="molecule type" value="Genomic_DNA"/>
</dbReference>
<dbReference type="Pfam" id="PF17917">
    <property type="entry name" value="RT_RNaseH"/>
    <property type="match status" value="1"/>
</dbReference>
<comment type="caution">
    <text evidence="10">The sequence shown here is derived from an EMBL/GenBank/DDBJ whole genome shotgun (WGS) entry which is preliminary data.</text>
</comment>
<feature type="domain" description="Reverse transcriptase RNase H-like" evidence="8">
    <location>
        <begin position="130"/>
        <end position="230"/>
    </location>
</feature>
<evidence type="ECO:0000256" key="3">
    <source>
        <dbReference type="ARBA" id="ARBA00022722"/>
    </source>
</evidence>
<keyword evidence="5" id="KW-0378">Hydrolase</keyword>